<dbReference type="InterPro" id="IPR011032">
    <property type="entry name" value="GroES-like_sf"/>
</dbReference>
<dbReference type="Proteomes" id="UP001569414">
    <property type="component" value="Unassembled WGS sequence"/>
</dbReference>
<dbReference type="PANTHER" id="PTHR11695:SF294">
    <property type="entry name" value="RETICULON-4-INTERACTING PROTEIN 1, MITOCHONDRIAL"/>
    <property type="match status" value="1"/>
</dbReference>
<accession>A0ABV4NQX8</accession>
<dbReference type="SUPFAM" id="SSF51735">
    <property type="entry name" value="NAD(P)-binding Rossmann-fold domains"/>
    <property type="match status" value="1"/>
</dbReference>
<keyword evidence="4" id="KW-1185">Reference proteome</keyword>
<evidence type="ECO:0000259" key="2">
    <source>
        <dbReference type="SMART" id="SM00829"/>
    </source>
</evidence>
<dbReference type="Gene3D" id="3.90.180.10">
    <property type="entry name" value="Medium-chain alcohol dehydrogenases, catalytic domain"/>
    <property type="match status" value="1"/>
</dbReference>
<dbReference type="InterPro" id="IPR050700">
    <property type="entry name" value="YIM1/Zinc_Alcohol_DH_Fams"/>
</dbReference>
<dbReference type="EC" id="1.-.-.-" evidence="3"/>
<comment type="caution">
    <text evidence="3">The sequence shown here is derived from an EMBL/GenBank/DDBJ whole genome shotgun (WGS) entry which is preliminary data.</text>
</comment>
<sequence length="337" mass="36214">MKALQITQYGDIDSSLAFQELDVLEPGAGEVLIKIHAAAINPVDLMVMRGDLKAVKKLNLPVGIGRDLSGEVVSVGSGVSKYQIGDAVFARVGEDHVGTVAQCLVVDASHLAKKPENLSHEESASVPLVGLTSYQALIQVAGLKKGEKVLIHAGSGGIGSVAIQLAKAYGAYVITTTSSDNVEWVRKLGADQVIDYKKENYLELLSGIDVVYDTLGNQYTKEAFKVLKQGGRVVSIAGVLDPQSARELGINWLLRKLIRLRSGPILKLAKQKNALYRMVIMQPNGDQLLELAALYQDKILSPVIDKIYPFEQSIAAFSHLNTKRAKGKVVISVGGST</sequence>
<dbReference type="EMBL" id="JBGMEL010000013">
    <property type="protein sequence ID" value="MFA0791594.1"/>
    <property type="molecule type" value="Genomic_DNA"/>
</dbReference>
<dbReference type="InterPro" id="IPR036291">
    <property type="entry name" value="NAD(P)-bd_dom_sf"/>
</dbReference>
<dbReference type="GO" id="GO:0016491">
    <property type="term" value="F:oxidoreductase activity"/>
    <property type="evidence" value="ECO:0007669"/>
    <property type="project" value="UniProtKB-KW"/>
</dbReference>
<dbReference type="Gene3D" id="3.40.50.720">
    <property type="entry name" value="NAD(P)-binding Rossmann-like Domain"/>
    <property type="match status" value="1"/>
</dbReference>
<proteinExistence type="predicted"/>
<keyword evidence="1 3" id="KW-0560">Oxidoreductase</keyword>
<dbReference type="PROSITE" id="PS01162">
    <property type="entry name" value="QOR_ZETA_CRYSTAL"/>
    <property type="match status" value="1"/>
</dbReference>
<dbReference type="InterPro" id="IPR020843">
    <property type="entry name" value="ER"/>
</dbReference>
<feature type="domain" description="Enoyl reductase (ER)" evidence="2">
    <location>
        <begin position="10"/>
        <end position="331"/>
    </location>
</feature>
<dbReference type="SUPFAM" id="SSF50129">
    <property type="entry name" value="GroES-like"/>
    <property type="match status" value="1"/>
</dbReference>
<dbReference type="Pfam" id="PF08240">
    <property type="entry name" value="ADH_N"/>
    <property type="match status" value="1"/>
</dbReference>
<organism evidence="3 4">
    <name type="scientific">Microbulbifer echini</name>
    <dbReference type="NCBI Taxonomy" id="1529067"/>
    <lineage>
        <taxon>Bacteria</taxon>
        <taxon>Pseudomonadati</taxon>
        <taxon>Pseudomonadota</taxon>
        <taxon>Gammaproteobacteria</taxon>
        <taxon>Cellvibrionales</taxon>
        <taxon>Microbulbiferaceae</taxon>
        <taxon>Microbulbifer</taxon>
    </lineage>
</organism>
<dbReference type="InterPro" id="IPR002364">
    <property type="entry name" value="Quin_OxRdtase/zeta-crystal_CS"/>
</dbReference>
<evidence type="ECO:0000313" key="4">
    <source>
        <dbReference type="Proteomes" id="UP001569414"/>
    </source>
</evidence>
<evidence type="ECO:0000256" key="1">
    <source>
        <dbReference type="ARBA" id="ARBA00023002"/>
    </source>
</evidence>
<dbReference type="PANTHER" id="PTHR11695">
    <property type="entry name" value="ALCOHOL DEHYDROGENASE RELATED"/>
    <property type="match status" value="1"/>
</dbReference>
<dbReference type="InterPro" id="IPR013154">
    <property type="entry name" value="ADH-like_N"/>
</dbReference>
<dbReference type="Pfam" id="PF13602">
    <property type="entry name" value="ADH_zinc_N_2"/>
    <property type="match status" value="1"/>
</dbReference>
<evidence type="ECO:0000313" key="3">
    <source>
        <dbReference type="EMBL" id="MFA0791594.1"/>
    </source>
</evidence>
<reference evidence="3 4" key="1">
    <citation type="submission" date="2024-08" db="EMBL/GenBank/DDBJ databases">
        <authorList>
            <person name="Ishaq N."/>
        </authorList>
    </citation>
    <scope>NUCLEOTIDE SEQUENCE [LARGE SCALE GENOMIC DNA]</scope>
    <source>
        <strain evidence="3 4">JCM 30400</strain>
    </source>
</reference>
<dbReference type="RefSeq" id="WP_371844070.1">
    <property type="nucleotide sequence ID" value="NZ_JBGMEL010000013.1"/>
</dbReference>
<dbReference type="CDD" id="cd05289">
    <property type="entry name" value="MDR_like_2"/>
    <property type="match status" value="1"/>
</dbReference>
<name>A0ABV4NQX8_9GAMM</name>
<dbReference type="SMART" id="SM00829">
    <property type="entry name" value="PKS_ER"/>
    <property type="match status" value="1"/>
</dbReference>
<protein>
    <submittedName>
        <fullName evidence="3">NADP-dependent oxidoreductase</fullName>
        <ecNumber evidence="3">1.-.-.-</ecNumber>
    </submittedName>
</protein>
<gene>
    <name evidence="3" type="ORF">ACCI51_13630</name>
</gene>